<dbReference type="OrthoDB" id="541706at2"/>
<dbReference type="eggNOG" id="ENOG503227Z">
    <property type="taxonomic scope" value="Bacteria"/>
</dbReference>
<gene>
    <name evidence="2" type="ordered locus">P9211_06201</name>
</gene>
<proteinExistence type="predicted"/>
<dbReference type="Proteomes" id="UP000000788">
    <property type="component" value="Chromosome"/>
</dbReference>
<sequence>MSQLTIKVSAKAEAMIATLQKEIFNRRRKKVTAQGVVETLVESGAKSQSDKRYAASWKNLIKDIEKAAKSAEVHGNKPANVSAEEWALIVAHRTRKGSATKKATPKKRAVKKAVVKKSAAKKTSPRKTVSKKTVAKKVAPSTTAKPRKAKRARRAAKPAAVSK</sequence>
<dbReference type="EMBL" id="CP000878">
    <property type="protein sequence ID" value="ABX08551.1"/>
    <property type="molecule type" value="Genomic_DNA"/>
</dbReference>
<feature type="compositionally biased region" description="Basic residues" evidence="1">
    <location>
        <begin position="145"/>
        <end position="156"/>
    </location>
</feature>
<protein>
    <recommendedName>
        <fullName evidence="4">Protein family PM-3</fullName>
    </recommendedName>
</protein>
<organism evidence="2 3">
    <name type="scientific">Prochlorococcus marinus (strain MIT 9211)</name>
    <dbReference type="NCBI Taxonomy" id="93059"/>
    <lineage>
        <taxon>Bacteria</taxon>
        <taxon>Bacillati</taxon>
        <taxon>Cyanobacteriota</taxon>
        <taxon>Cyanophyceae</taxon>
        <taxon>Synechococcales</taxon>
        <taxon>Prochlorococcaceae</taxon>
        <taxon>Prochlorococcus</taxon>
    </lineage>
</organism>
<evidence type="ECO:0000313" key="2">
    <source>
        <dbReference type="EMBL" id="ABX08551.1"/>
    </source>
</evidence>
<dbReference type="KEGG" id="pmj:P9211_06201"/>
<dbReference type="AlphaFoldDB" id="A9B9N9"/>
<dbReference type="RefSeq" id="WP_012195173.1">
    <property type="nucleotide sequence ID" value="NC_009976.1"/>
</dbReference>
<feature type="region of interest" description="Disordered" evidence="1">
    <location>
        <begin position="94"/>
        <end position="163"/>
    </location>
</feature>
<evidence type="ECO:0000313" key="3">
    <source>
        <dbReference type="Proteomes" id="UP000000788"/>
    </source>
</evidence>
<reference evidence="2 3" key="1">
    <citation type="journal article" date="2007" name="PLoS Genet.">
        <title>Patterns and implications of gene gain and loss in the evolution of Prochlorococcus.</title>
        <authorList>
            <person name="Kettler G.C."/>
            <person name="Martiny A.C."/>
            <person name="Huang K."/>
            <person name="Zucker J."/>
            <person name="Coleman M.L."/>
            <person name="Rodrigue S."/>
            <person name="Chen F."/>
            <person name="Lapidus A."/>
            <person name="Ferriera S."/>
            <person name="Johnson J."/>
            <person name="Steglich C."/>
            <person name="Church G.M."/>
            <person name="Richardson P."/>
            <person name="Chisholm S.W."/>
        </authorList>
    </citation>
    <scope>NUCLEOTIDE SEQUENCE [LARGE SCALE GENOMIC DNA]</scope>
    <source>
        <strain evidence="3">MIT 9211</strain>
    </source>
</reference>
<keyword evidence="3" id="KW-1185">Reference proteome</keyword>
<feature type="compositionally biased region" description="Basic residues" evidence="1">
    <location>
        <begin position="94"/>
        <end position="135"/>
    </location>
</feature>
<evidence type="ECO:0000256" key="1">
    <source>
        <dbReference type="SAM" id="MobiDB-lite"/>
    </source>
</evidence>
<evidence type="ECO:0008006" key="4">
    <source>
        <dbReference type="Google" id="ProtNLM"/>
    </source>
</evidence>
<dbReference type="HOGENOM" id="CLU_087278_1_0_3"/>
<name>A9B9N9_PROM4</name>
<dbReference type="STRING" id="93059.P9211_06201"/>
<accession>A9B9N9</accession>